<evidence type="ECO:0000313" key="3">
    <source>
        <dbReference type="Proteomes" id="UP000663942"/>
    </source>
</evidence>
<dbReference type="PROSITE" id="PS51186">
    <property type="entry name" value="GNAT"/>
    <property type="match status" value="1"/>
</dbReference>
<sequence length="388" mass="42839">MTTRPFQLTDTPAVNRLHADVWWHERSPEGWRWLADNPARQTNQAPLGWVIADAEDRASAFVGNFVQRFWIGDRPILGASGFSIIVPPEQRGAAPRLVRTLMRQPGCGFRYTLNANPKAARLYPRLGLSPCPEVGHDLKLSWIINPVTCAWGRFLRGAVHRSPGLAERLGERLMSSQATRAVTRTLHDMPLPAGVGWLSDLSDSSAFARFWDELRAQGRLIADRSPATLRWRIADPELTSPPLLMSQEQDDCIQGYAMAVMSKGSPIEPPALEIIDLIALDRTPQAIPALIRSLLDLAPRLGAARVRLQVVNDALLTALGSLTRGARREGGWGHCHAHFDTEFADAGREWRPTPFDGDYAFCLRPMPTGAHVASGQPSHGERQTARAA</sequence>
<dbReference type="Gene3D" id="3.40.630.30">
    <property type="match status" value="1"/>
</dbReference>
<evidence type="ECO:0000259" key="1">
    <source>
        <dbReference type="PROSITE" id="PS51186"/>
    </source>
</evidence>
<dbReference type="InterPro" id="IPR000182">
    <property type="entry name" value="GNAT_dom"/>
</dbReference>
<organism evidence="2 3">
    <name type="scientific">Brevundimonas pondensis</name>
    <dbReference type="NCBI Taxonomy" id="2774189"/>
    <lineage>
        <taxon>Bacteria</taxon>
        <taxon>Pseudomonadati</taxon>
        <taxon>Pseudomonadota</taxon>
        <taxon>Alphaproteobacteria</taxon>
        <taxon>Caulobacterales</taxon>
        <taxon>Caulobacteraceae</taxon>
        <taxon>Brevundimonas</taxon>
    </lineage>
</organism>
<keyword evidence="3" id="KW-1185">Reference proteome</keyword>
<gene>
    <name evidence="2" type="ORF">IFE19_14205</name>
</gene>
<reference evidence="2 3" key="1">
    <citation type="submission" date="2020-09" db="EMBL/GenBank/DDBJ databases">
        <title>Brevundimonas sp. LVF1 isolated from an oligotrophic pond in Goettingen, Germany.</title>
        <authorList>
            <person name="Friedrich I."/>
            <person name="Klassen A."/>
            <person name="Neubauer H."/>
            <person name="Schneider D."/>
            <person name="Hertel R."/>
            <person name="Daniel R."/>
        </authorList>
    </citation>
    <scope>NUCLEOTIDE SEQUENCE [LARGE SCALE GENOMIC DNA]</scope>
    <source>
        <strain evidence="2 3">LVF1</strain>
    </source>
</reference>
<dbReference type="RefSeq" id="WP_207823338.1">
    <property type="nucleotide sequence ID" value="NZ_CP062006.1"/>
</dbReference>
<evidence type="ECO:0000313" key="2">
    <source>
        <dbReference type="EMBL" id="QTC87237.1"/>
    </source>
</evidence>
<protein>
    <submittedName>
        <fullName evidence="2">N-acetyltransferase</fullName>
    </submittedName>
</protein>
<dbReference type="EMBL" id="CP062006">
    <property type="protein sequence ID" value="QTC87237.1"/>
    <property type="molecule type" value="Genomic_DNA"/>
</dbReference>
<dbReference type="InterPro" id="IPR016181">
    <property type="entry name" value="Acyl_CoA_acyltransferase"/>
</dbReference>
<name>A0ABX7SHU8_9CAUL</name>
<feature type="domain" description="N-acetyltransferase" evidence="1">
    <location>
        <begin position="1"/>
        <end position="147"/>
    </location>
</feature>
<proteinExistence type="predicted"/>
<accession>A0ABX7SHU8</accession>
<dbReference type="SUPFAM" id="SSF55729">
    <property type="entry name" value="Acyl-CoA N-acyltransferases (Nat)"/>
    <property type="match status" value="1"/>
</dbReference>
<dbReference type="Proteomes" id="UP000663942">
    <property type="component" value="Chromosome"/>
</dbReference>